<comment type="caution">
    <text evidence="2">The sequence shown here is derived from an EMBL/GenBank/DDBJ whole genome shotgun (WGS) entry which is preliminary data.</text>
</comment>
<reference evidence="2 3" key="1">
    <citation type="submission" date="2017-09" db="EMBL/GenBank/DDBJ databases">
        <title>Sequencing the genomes of two abundant thermophiles in Great Basin hot springs: Thermocrinis jamiesonii and novel Chloroflexi Thermoflexus hugenholtzii.</title>
        <authorList>
            <person name="Hedlund B."/>
        </authorList>
    </citation>
    <scope>NUCLEOTIDE SEQUENCE [LARGE SCALE GENOMIC DNA]</scope>
    <source>
        <strain evidence="2 3">G233</strain>
    </source>
</reference>
<dbReference type="EMBL" id="PDJQ01000001">
    <property type="protein sequence ID" value="PFG73812.1"/>
    <property type="molecule type" value="Genomic_DNA"/>
</dbReference>
<dbReference type="GO" id="GO:0044780">
    <property type="term" value="P:bacterial-type flagellum assembly"/>
    <property type="evidence" value="ECO:0007669"/>
    <property type="project" value="InterPro"/>
</dbReference>
<keyword evidence="1" id="KW-1005">Bacterial flagellum biogenesis</keyword>
<accession>A0A2A9HF89</accession>
<name>A0A2A9HF89_TEPT2</name>
<dbReference type="Pfam" id="PF05130">
    <property type="entry name" value="FlgN"/>
    <property type="match status" value="1"/>
</dbReference>
<dbReference type="InterPro" id="IPR036679">
    <property type="entry name" value="FlgN-like_sf"/>
</dbReference>
<proteinExistence type="predicted"/>
<keyword evidence="3" id="KW-1185">Reference proteome</keyword>
<keyword evidence="2" id="KW-0966">Cell projection</keyword>
<evidence type="ECO:0000313" key="3">
    <source>
        <dbReference type="Proteomes" id="UP000223071"/>
    </source>
</evidence>
<organism evidence="2 3">
    <name type="scientific">Tepidiforma thermophila (strain KCTC 52669 / CGMCC 1.13589 / G233)</name>
    <dbReference type="NCBI Taxonomy" id="2761530"/>
    <lineage>
        <taxon>Bacteria</taxon>
        <taxon>Bacillati</taxon>
        <taxon>Chloroflexota</taxon>
        <taxon>Tepidiformia</taxon>
        <taxon>Tepidiformales</taxon>
        <taxon>Tepidiformaceae</taxon>
        <taxon>Tepidiforma</taxon>
    </lineage>
</organism>
<gene>
    <name evidence="2" type="ORF">A9A59_1018</name>
</gene>
<evidence type="ECO:0000256" key="1">
    <source>
        <dbReference type="ARBA" id="ARBA00022795"/>
    </source>
</evidence>
<sequence>MNAAELGRILDLLAEEERLLGTLVTLALEEQRALIASDYPRIEVVSQRMLETVHAIEAREAERVNLVRAIAPGCETLDDLAALADNLGVTGFGETRDRLLERARELREAQEANARLVLAALRLRDRWAAILAGHLSPTYGPAGQTTLQEGSGFVSRSA</sequence>
<dbReference type="SUPFAM" id="SSF140566">
    <property type="entry name" value="FlgN-like"/>
    <property type="match status" value="1"/>
</dbReference>
<evidence type="ECO:0000313" key="2">
    <source>
        <dbReference type="EMBL" id="PFG73812.1"/>
    </source>
</evidence>
<dbReference type="Proteomes" id="UP000223071">
    <property type="component" value="Unassembled WGS sequence"/>
</dbReference>
<dbReference type="InterPro" id="IPR007809">
    <property type="entry name" value="FlgN-like"/>
</dbReference>
<dbReference type="Gene3D" id="1.20.58.300">
    <property type="entry name" value="FlgN-like"/>
    <property type="match status" value="1"/>
</dbReference>
<dbReference type="AlphaFoldDB" id="A0A2A9HF89"/>
<dbReference type="RefSeq" id="WP_098503249.1">
    <property type="nucleotide sequence ID" value="NZ_PDJQ01000001.1"/>
</dbReference>
<protein>
    <submittedName>
        <fullName evidence="2">Flagellar biosynthesis/type III secretory pathway chaperone</fullName>
    </submittedName>
</protein>
<keyword evidence="2" id="KW-0282">Flagellum</keyword>
<keyword evidence="2" id="KW-0969">Cilium</keyword>